<feature type="transmembrane region" description="Helical" evidence="9">
    <location>
        <begin position="12"/>
        <end position="36"/>
    </location>
</feature>
<comment type="subcellular location">
    <subcellularLocation>
        <location evidence="1">Cell membrane</location>
        <topology evidence="1">Multi-pass membrane protein</topology>
    </subcellularLocation>
</comment>
<dbReference type="InterPro" id="IPR050297">
    <property type="entry name" value="LipidA_mod_glycosyltrf_83"/>
</dbReference>
<organism evidence="11 12">
    <name type="scientific">Thalassolituus pacificus</name>
    <dbReference type="NCBI Taxonomy" id="2975440"/>
    <lineage>
        <taxon>Bacteria</taxon>
        <taxon>Pseudomonadati</taxon>
        <taxon>Pseudomonadota</taxon>
        <taxon>Gammaproteobacteria</taxon>
        <taxon>Oceanospirillales</taxon>
        <taxon>Oceanospirillaceae</taxon>
        <taxon>Thalassolituus</taxon>
    </lineage>
</organism>
<dbReference type="GO" id="GO:0010041">
    <property type="term" value="P:response to iron(III) ion"/>
    <property type="evidence" value="ECO:0007669"/>
    <property type="project" value="TreeGrafter"/>
</dbReference>
<dbReference type="GO" id="GO:0005886">
    <property type="term" value="C:plasma membrane"/>
    <property type="evidence" value="ECO:0007669"/>
    <property type="project" value="UniProtKB-SubCell"/>
</dbReference>
<feature type="transmembrane region" description="Helical" evidence="9">
    <location>
        <begin position="97"/>
        <end position="114"/>
    </location>
</feature>
<dbReference type="PANTHER" id="PTHR33908:SF3">
    <property type="entry name" value="UNDECAPRENYL PHOSPHATE-ALPHA-4-AMINO-4-DEOXY-L-ARABINOSE ARABINOSYL TRANSFERASE"/>
    <property type="match status" value="1"/>
</dbReference>
<evidence type="ECO:0000256" key="5">
    <source>
        <dbReference type="ARBA" id="ARBA00022692"/>
    </source>
</evidence>
<keyword evidence="2" id="KW-1003">Cell membrane</keyword>
<dbReference type="InterPro" id="IPR038731">
    <property type="entry name" value="RgtA/B/C-like"/>
</dbReference>
<keyword evidence="4" id="KW-0808">Transferase</keyword>
<evidence type="ECO:0000256" key="7">
    <source>
        <dbReference type="ARBA" id="ARBA00023136"/>
    </source>
</evidence>
<feature type="transmembrane region" description="Helical" evidence="9">
    <location>
        <begin position="120"/>
        <end position="136"/>
    </location>
</feature>
<feature type="transmembrane region" description="Helical" evidence="9">
    <location>
        <begin position="419"/>
        <end position="438"/>
    </location>
</feature>
<dbReference type="GO" id="GO:0016763">
    <property type="term" value="F:pentosyltransferase activity"/>
    <property type="evidence" value="ECO:0007669"/>
    <property type="project" value="TreeGrafter"/>
</dbReference>
<keyword evidence="3" id="KW-0328">Glycosyltransferase</keyword>
<keyword evidence="7 9" id="KW-0472">Membrane</keyword>
<dbReference type="AlphaFoldDB" id="A0A9X2WGD2"/>
<comment type="caution">
    <text evidence="11">The sequence shown here is derived from an EMBL/GenBank/DDBJ whole genome shotgun (WGS) entry which is preliminary data.</text>
</comment>
<gene>
    <name evidence="11" type="ORF">NYR02_12865</name>
</gene>
<evidence type="ECO:0000313" key="12">
    <source>
        <dbReference type="Proteomes" id="UP001147830"/>
    </source>
</evidence>
<accession>A0A9X2WGD2</accession>
<dbReference type="GO" id="GO:0009103">
    <property type="term" value="P:lipopolysaccharide biosynthetic process"/>
    <property type="evidence" value="ECO:0007669"/>
    <property type="project" value="UniProtKB-ARBA"/>
</dbReference>
<reference evidence="11" key="1">
    <citation type="journal article" date="2022" name="Front. Microbiol.">
        <title>Genome-based taxonomic rearrangement of Oceanobacter-related bacteria including the description of Thalassolituus hydrocarbonoclasticus sp. nov. and Thalassolituus pacificus sp. nov. and emended description of the genus Thalassolituus.</title>
        <authorList>
            <person name="Dong C."/>
            <person name="Wei L."/>
            <person name="Wang J."/>
            <person name="Lai Q."/>
            <person name="Huang Z."/>
            <person name="Shao Z."/>
        </authorList>
    </citation>
    <scope>NUCLEOTIDE SEQUENCE</scope>
    <source>
        <strain evidence="11">59MF3M-4</strain>
    </source>
</reference>
<evidence type="ECO:0000256" key="9">
    <source>
        <dbReference type="SAM" id="Phobius"/>
    </source>
</evidence>
<feature type="transmembrane region" description="Helical" evidence="9">
    <location>
        <begin position="393"/>
        <end position="410"/>
    </location>
</feature>
<evidence type="ECO:0000256" key="8">
    <source>
        <dbReference type="SAM" id="MobiDB-lite"/>
    </source>
</evidence>
<feature type="transmembrane region" description="Helical" evidence="9">
    <location>
        <begin position="263"/>
        <end position="285"/>
    </location>
</feature>
<evidence type="ECO:0000256" key="3">
    <source>
        <dbReference type="ARBA" id="ARBA00022676"/>
    </source>
</evidence>
<feature type="transmembrane region" description="Helical" evidence="9">
    <location>
        <begin position="211"/>
        <end position="229"/>
    </location>
</feature>
<evidence type="ECO:0000256" key="1">
    <source>
        <dbReference type="ARBA" id="ARBA00004651"/>
    </source>
</evidence>
<feature type="domain" description="Glycosyltransferase RgtA/B/C/D-like" evidence="10">
    <location>
        <begin position="68"/>
        <end position="228"/>
    </location>
</feature>
<dbReference type="EMBL" id="JAOANI010000019">
    <property type="protein sequence ID" value="MCT7359904.1"/>
    <property type="molecule type" value="Genomic_DNA"/>
</dbReference>
<feature type="compositionally biased region" description="Low complexity" evidence="8">
    <location>
        <begin position="519"/>
        <end position="533"/>
    </location>
</feature>
<evidence type="ECO:0000259" key="10">
    <source>
        <dbReference type="Pfam" id="PF13231"/>
    </source>
</evidence>
<name>A0A9X2WGD2_9GAMM</name>
<feature type="transmembrane region" description="Helical" evidence="9">
    <location>
        <begin position="166"/>
        <end position="199"/>
    </location>
</feature>
<reference evidence="11" key="2">
    <citation type="submission" date="2022-08" db="EMBL/GenBank/DDBJ databases">
        <authorList>
            <person name="Dong C."/>
        </authorList>
    </citation>
    <scope>NUCLEOTIDE SEQUENCE</scope>
    <source>
        <strain evidence="11">59MF3M-4</strain>
    </source>
</reference>
<dbReference type="Proteomes" id="UP001147830">
    <property type="component" value="Unassembled WGS sequence"/>
</dbReference>
<dbReference type="PANTHER" id="PTHR33908">
    <property type="entry name" value="MANNOSYLTRANSFERASE YKCB-RELATED"/>
    <property type="match status" value="1"/>
</dbReference>
<sequence length="540" mass="60584">MSAKLHYRLPGLQIPLWLLLVLVAFFFANLNGYLLFDHDEGAFSEATRGMFERGDFITTWLNDRVRFDKPILIYWLQAASISVFGTEVWAFRLPSALAGLGWSLATFAFVRRYLDEKTAIAAALMAAASLGINMIAHVATADALLNALLATTLLLMYAYSRQANNGLLVAIYALMALGVLTKGPVAVAIPLMVAALFYLSQGLRAEFLRAVFFIPGWILFVAIAAPWYVLEYQAQGQAFIDGFFLKHNVNRFNNAMEGHDGGFLFYPLVLPFVLAPFGALLLRIVPSVRNIMPGKDPLDAFLWIWFLVVLILFSLASTKLPHYILYGCTPLVILMARYREWLQNRWFALLFPALLFGVMVAFPLLIPLAEQRLSNPIEIAVAQRAGHYINQDFATLAALAGIVSITLILWRRFPLWKRLALVGAVQTVFVWFVFVPAFSEAQQRPVWEAAQFAKTLNEPIYTQSIDMPSFNVYLNKVTHRRPLAIGEVGFGREDRLASDSEYYDVLFQSGPIQIVRRIATPPESTETTNTPETAEAKEKP</sequence>
<feature type="transmembrane region" description="Helical" evidence="9">
    <location>
        <begin position="346"/>
        <end position="366"/>
    </location>
</feature>
<keyword evidence="12" id="KW-1185">Reference proteome</keyword>
<proteinExistence type="predicted"/>
<evidence type="ECO:0000256" key="2">
    <source>
        <dbReference type="ARBA" id="ARBA00022475"/>
    </source>
</evidence>
<keyword evidence="6 9" id="KW-1133">Transmembrane helix</keyword>
<feature type="transmembrane region" description="Helical" evidence="9">
    <location>
        <begin position="143"/>
        <end position="160"/>
    </location>
</feature>
<feature type="region of interest" description="Disordered" evidence="8">
    <location>
        <begin position="518"/>
        <end position="540"/>
    </location>
</feature>
<evidence type="ECO:0000313" key="11">
    <source>
        <dbReference type="EMBL" id="MCT7359904.1"/>
    </source>
</evidence>
<keyword evidence="5 9" id="KW-0812">Transmembrane</keyword>
<evidence type="ECO:0000256" key="4">
    <source>
        <dbReference type="ARBA" id="ARBA00022679"/>
    </source>
</evidence>
<protein>
    <submittedName>
        <fullName evidence="11">Glycosyltransferase family 39 protein</fullName>
    </submittedName>
</protein>
<dbReference type="Pfam" id="PF13231">
    <property type="entry name" value="PMT_2"/>
    <property type="match status" value="1"/>
</dbReference>
<evidence type="ECO:0000256" key="6">
    <source>
        <dbReference type="ARBA" id="ARBA00022989"/>
    </source>
</evidence>
<feature type="transmembrane region" description="Helical" evidence="9">
    <location>
        <begin position="297"/>
        <end position="317"/>
    </location>
</feature>
<dbReference type="RefSeq" id="WP_260976755.1">
    <property type="nucleotide sequence ID" value="NZ_JAOANI010000019.1"/>
</dbReference>